<sequence>MADNTNADDTNADDANAPVADDGNIVLPNNGVSLSVLRLVEPPVNFKLRTSKLSGGGAIWPLTSGSAPSLAVTPGRSTAAKMLVVTSGRTTLVVEHLPRTAAGVAAAKRSFPEQMSACTMQPGHRQYYRPLSRSRGTDGGPGRLYCPSSPAVGSSTTPAPSLNDHDRPSAPRPVPKAVTLDHLYMVPELMVPELSSGMSTSSREPSPAYKQDGCHATRDRRGRPVGYTSSATLLSSRPRSLDGTIAKTWFQNHQAEINKYLRRSVAYLQRAGCSVCQSSAKGTIGNFINLDRTEDEIAEGAVKRSLPYPLRGLPLPIYIGILARDVAHCAE</sequence>
<proteinExistence type="predicted"/>
<gene>
    <name evidence="1" type="ORF">F4821DRAFT_277490</name>
</gene>
<evidence type="ECO:0000313" key="2">
    <source>
        <dbReference type="Proteomes" id="UP001497680"/>
    </source>
</evidence>
<dbReference type="Proteomes" id="UP001497680">
    <property type="component" value="Unassembled WGS sequence"/>
</dbReference>
<name>A0ACC0D4Z6_9PEZI</name>
<keyword evidence="2" id="KW-1185">Reference proteome</keyword>
<accession>A0ACC0D4Z6</accession>
<evidence type="ECO:0000313" key="1">
    <source>
        <dbReference type="EMBL" id="KAI6087795.1"/>
    </source>
</evidence>
<dbReference type="EMBL" id="MU394305">
    <property type="protein sequence ID" value="KAI6087795.1"/>
    <property type="molecule type" value="Genomic_DNA"/>
</dbReference>
<comment type="caution">
    <text evidence="1">The sequence shown here is derived from an EMBL/GenBank/DDBJ whole genome shotgun (WGS) entry which is preliminary data.</text>
</comment>
<protein>
    <submittedName>
        <fullName evidence="1">Uncharacterized protein</fullName>
    </submittedName>
</protein>
<organism evidence="1 2">
    <name type="scientific">Hypoxylon rubiginosum</name>
    <dbReference type="NCBI Taxonomy" id="110542"/>
    <lineage>
        <taxon>Eukaryota</taxon>
        <taxon>Fungi</taxon>
        <taxon>Dikarya</taxon>
        <taxon>Ascomycota</taxon>
        <taxon>Pezizomycotina</taxon>
        <taxon>Sordariomycetes</taxon>
        <taxon>Xylariomycetidae</taxon>
        <taxon>Xylariales</taxon>
        <taxon>Hypoxylaceae</taxon>
        <taxon>Hypoxylon</taxon>
    </lineage>
</organism>
<reference evidence="1 2" key="1">
    <citation type="journal article" date="2022" name="New Phytol.">
        <title>Ecological generalism drives hyperdiversity of secondary metabolite gene clusters in xylarialean endophytes.</title>
        <authorList>
            <person name="Franco M.E.E."/>
            <person name="Wisecaver J.H."/>
            <person name="Arnold A.E."/>
            <person name="Ju Y.M."/>
            <person name="Slot J.C."/>
            <person name="Ahrendt S."/>
            <person name="Moore L.P."/>
            <person name="Eastman K.E."/>
            <person name="Scott K."/>
            <person name="Konkel Z."/>
            <person name="Mondo S.J."/>
            <person name="Kuo A."/>
            <person name="Hayes R.D."/>
            <person name="Haridas S."/>
            <person name="Andreopoulos B."/>
            <person name="Riley R."/>
            <person name="LaButti K."/>
            <person name="Pangilinan J."/>
            <person name="Lipzen A."/>
            <person name="Amirebrahimi M."/>
            <person name="Yan J."/>
            <person name="Adam C."/>
            <person name="Keymanesh K."/>
            <person name="Ng V."/>
            <person name="Louie K."/>
            <person name="Northen T."/>
            <person name="Drula E."/>
            <person name="Henrissat B."/>
            <person name="Hsieh H.M."/>
            <person name="Youens-Clark K."/>
            <person name="Lutzoni F."/>
            <person name="Miadlikowska J."/>
            <person name="Eastwood D.C."/>
            <person name="Hamelin R.C."/>
            <person name="Grigoriev I.V."/>
            <person name="U'Ren J.M."/>
        </authorList>
    </citation>
    <scope>NUCLEOTIDE SEQUENCE [LARGE SCALE GENOMIC DNA]</scope>
    <source>
        <strain evidence="1 2">ER1909</strain>
    </source>
</reference>